<dbReference type="InterPro" id="IPR002938">
    <property type="entry name" value="FAD-bd"/>
</dbReference>
<proteinExistence type="predicted"/>
<dbReference type="PRINTS" id="PR00420">
    <property type="entry name" value="RNGMNOXGNASE"/>
</dbReference>
<dbReference type="EMBL" id="CP041692">
    <property type="protein sequence ID" value="QDP98760.1"/>
    <property type="molecule type" value="Genomic_DNA"/>
</dbReference>
<feature type="domain" description="FAD-binding" evidence="3">
    <location>
        <begin position="2"/>
        <end position="344"/>
    </location>
</feature>
<dbReference type="SUPFAM" id="SSF54373">
    <property type="entry name" value="FAD-linked reductases, C-terminal domain"/>
    <property type="match status" value="1"/>
</dbReference>
<dbReference type="AlphaFoldDB" id="A0A516Q5N0"/>
<dbReference type="Proteomes" id="UP000319263">
    <property type="component" value="Chromosome"/>
</dbReference>
<dbReference type="PANTHER" id="PTHR43476:SF4">
    <property type="entry name" value="BLR0106 PROTEIN"/>
    <property type="match status" value="1"/>
</dbReference>
<sequence length="394" mass="43698">MRTQVAIVGAGPAGLLLSELLQRHGVESIVVESRTREHVEARVRAGILEHSSVELLTEIGLDQNLRAHGQRHHGIYLQWPGSRIHLDFQQLIGRSVWLYGQTELTTDLGRARDAAGQQIIYQVSDTSVVDHHSDHPAVILTDADGTPRRIDAEVVVGCDGSFGPCRDAATDPTTRRYQRLLPYSWLGVLAQVAPSTDELIYSWHPRGFALHSMRSAAVSRLYLQVPNQTKIEDWSDDRIWSELATRLEAGEPGWTLHDGPILEKSVLPMHSFVMEPLRSGRLFLAGDAGHIVPPTGAKGLNLAIADVARLAPALATMIINDDHVAADAYSDQALQRVWRCTEFSVRMTQMLHIDDDRFRGRLQQAQLRWLASSTTAARELAQNYAGLPIGFTDD</sequence>
<accession>A0A516Q5N0</accession>
<keyword evidence="1" id="KW-0560">Oxidoreductase</keyword>
<dbReference type="Pfam" id="PF01494">
    <property type="entry name" value="FAD_binding_3"/>
    <property type="match status" value="1"/>
</dbReference>
<dbReference type="InterPro" id="IPR050631">
    <property type="entry name" value="PheA/TfdB_FAD_monoxygenase"/>
</dbReference>
<evidence type="ECO:0000313" key="4">
    <source>
        <dbReference type="EMBL" id="QDP98760.1"/>
    </source>
</evidence>
<keyword evidence="5" id="KW-1185">Reference proteome</keyword>
<protein>
    <submittedName>
        <fullName evidence="4">4-hydroxybenzoate 3-monooxygenase</fullName>
    </submittedName>
</protein>
<keyword evidence="2" id="KW-0520">NAD</keyword>
<organism evidence="4 5">
    <name type="scientific">Microlunatus elymi</name>
    <dbReference type="NCBI Taxonomy" id="2596828"/>
    <lineage>
        <taxon>Bacteria</taxon>
        <taxon>Bacillati</taxon>
        <taxon>Actinomycetota</taxon>
        <taxon>Actinomycetes</taxon>
        <taxon>Propionibacteriales</taxon>
        <taxon>Propionibacteriaceae</taxon>
        <taxon>Microlunatus</taxon>
    </lineage>
</organism>
<dbReference type="KEGG" id="mik:FOE78_11935"/>
<dbReference type="SUPFAM" id="SSF51905">
    <property type="entry name" value="FAD/NAD(P)-binding domain"/>
    <property type="match status" value="1"/>
</dbReference>
<keyword evidence="4" id="KW-0503">Monooxygenase</keyword>
<evidence type="ECO:0000256" key="2">
    <source>
        <dbReference type="ARBA" id="ARBA00023027"/>
    </source>
</evidence>
<name>A0A516Q5N0_9ACTN</name>
<evidence type="ECO:0000256" key="1">
    <source>
        <dbReference type="ARBA" id="ARBA00023002"/>
    </source>
</evidence>
<gene>
    <name evidence="4" type="ORF">FOE78_11935</name>
</gene>
<evidence type="ECO:0000313" key="5">
    <source>
        <dbReference type="Proteomes" id="UP000319263"/>
    </source>
</evidence>
<evidence type="ECO:0000259" key="3">
    <source>
        <dbReference type="Pfam" id="PF01494"/>
    </source>
</evidence>
<dbReference type="Gene3D" id="3.30.9.10">
    <property type="entry name" value="D-Amino Acid Oxidase, subunit A, domain 2"/>
    <property type="match status" value="1"/>
</dbReference>
<dbReference type="GO" id="GO:0071949">
    <property type="term" value="F:FAD binding"/>
    <property type="evidence" value="ECO:0007669"/>
    <property type="project" value="InterPro"/>
</dbReference>
<dbReference type="GO" id="GO:0004497">
    <property type="term" value="F:monooxygenase activity"/>
    <property type="evidence" value="ECO:0007669"/>
    <property type="project" value="UniProtKB-KW"/>
</dbReference>
<reference evidence="4 5" key="1">
    <citation type="submission" date="2019-07" db="EMBL/GenBank/DDBJ databases">
        <title>Microlunatus dokdonensis sp. nov. isolated from the rhizospheric soil of the wild plant Elymus tsukushiensis.</title>
        <authorList>
            <person name="Ghim S.-Y."/>
            <person name="Hwang Y.-J."/>
            <person name="Son J.-S."/>
            <person name="Shin J.-H."/>
        </authorList>
    </citation>
    <scope>NUCLEOTIDE SEQUENCE [LARGE SCALE GENOMIC DNA]</scope>
    <source>
        <strain evidence="4 5">KUDC0627</strain>
    </source>
</reference>
<dbReference type="InterPro" id="IPR036188">
    <property type="entry name" value="FAD/NAD-bd_sf"/>
</dbReference>
<dbReference type="Gene3D" id="3.50.50.60">
    <property type="entry name" value="FAD/NAD(P)-binding domain"/>
    <property type="match status" value="1"/>
</dbReference>
<dbReference type="OrthoDB" id="9791689at2"/>
<dbReference type="PANTHER" id="PTHR43476">
    <property type="entry name" value="3-(3-HYDROXY-PHENYL)PROPIONATE/3-HYDROXYCINNAMIC ACID HYDROXYLASE"/>
    <property type="match status" value="1"/>
</dbReference>
<dbReference type="NCBIfam" id="NF006091">
    <property type="entry name" value="PRK08243.1"/>
    <property type="match status" value="1"/>
</dbReference>